<protein>
    <submittedName>
        <fullName evidence="1">Uncharacterized protein</fullName>
    </submittedName>
</protein>
<dbReference type="EMBL" id="CM042881">
    <property type="protein sequence ID" value="KAI4385907.1"/>
    <property type="molecule type" value="Genomic_DNA"/>
</dbReference>
<proteinExistence type="predicted"/>
<reference evidence="2" key="1">
    <citation type="journal article" date="2023" name="Front. Plant Sci.">
        <title>Chromosomal-level genome assembly of Melastoma candidum provides insights into trichome evolution.</title>
        <authorList>
            <person name="Zhong Y."/>
            <person name="Wu W."/>
            <person name="Sun C."/>
            <person name="Zou P."/>
            <person name="Liu Y."/>
            <person name="Dai S."/>
            <person name="Zhou R."/>
        </authorList>
    </citation>
    <scope>NUCLEOTIDE SEQUENCE [LARGE SCALE GENOMIC DNA]</scope>
</reference>
<sequence>MYLLRRSISRAAPFLLPRRRLLSVSAAAVHHDAASLFTPAPISRIEHAATSSPLLFHVHLDLSHSPEILSSYMIPGQYLQLRIHGLPKLSFLAIASPPSKAAATGEFEFLVKSVKGSTAEALCRMRKGELVEVSQAMGKGFEIDRICPPEKFPNVLIFATGAGISPIRSLIESGFGAERRSNIRLYYGARNLERMAYCDRFKDWESSGINIIPVLSKPDNRWSGEIGFVQAPFNRAKKNFSPLETGAVLCGQRQMVEEITSILVADGVSREKILKNF</sequence>
<keyword evidence="2" id="KW-1185">Reference proteome</keyword>
<name>A0ACB9S5C3_9MYRT</name>
<dbReference type="Proteomes" id="UP001057402">
    <property type="component" value="Chromosome 2"/>
</dbReference>
<organism evidence="1 2">
    <name type="scientific">Melastoma candidum</name>
    <dbReference type="NCBI Taxonomy" id="119954"/>
    <lineage>
        <taxon>Eukaryota</taxon>
        <taxon>Viridiplantae</taxon>
        <taxon>Streptophyta</taxon>
        <taxon>Embryophyta</taxon>
        <taxon>Tracheophyta</taxon>
        <taxon>Spermatophyta</taxon>
        <taxon>Magnoliopsida</taxon>
        <taxon>eudicotyledons</taxon>
        <taxon>Gunneridae</taxon>
        <taxon>Pentapetalae</taxon>
        <taxon>rosids</taxon>
        <taxon>malvids</taxon>
        <taxon>Myrtales</taxon>
        <taxon>Melastomataceae</taxon>
        <taxon>Melastomatoideae</taxon>
        <taxon>Melastomateae</taxon>
        <taxon>Melastoma</taxon>
    </lineage>
</organism>
<comment type="caution">
    <text evidence="1">The sequence shown here is derived from an EMBL/GenBank/DDBJ whole genome shotgun (WGS) entry which is preliminary data.</text>
</comment>
<evidence type="ECO:0000313" key="2">
    <source>
        <dbReference type="Proteomes" id="UP001057402"/>
    </source>
</evidence>
<gene>
    <name evidence="1" type="ORF">MLD38_003895</name>
</gene>
<accession>A0ACB9S5C3</accession>
<evidence type="ECO:0000313" key="1">
    <source>
        <dbReference type="EMBL" id="KAI4385907.1"/>
    </source>
</evidence>